<dbReference type="GO" id="GO:0097550">
    <property type="term" value="C:transcription preinitiation complex"/>
    <property type="evidence" value="ECO:0007669"/>
    <property type="project" value="TreeGrafter"/>
</dbReference>
<evidence type="ECO:0000256" key="2">
    <source>
        <dbReference type="ARBA" id="ARBA00013932"/>
    </source>
</evidence>
<dbReference type="InterPro" id="IPR036915">
    <property type="entry name" value="Cyclin-like_sf"/>
</dbReference>
<dbReference type="PRINTS" id="PR00685">
    <property type="entry name" value="TIFACTORIIB"/>
</dbReference>
<keyword evidence="12" id="KW-1185">Reference proteome</keyword>
<protein>
    <recommendedName>
        <fullName evidence="2">Transcription initiation factor IIB</fullName>
    </recommendedName>
    <alternativeName>
        <fullName evidence="6">General transcription factor TFIIB</fullName>
    </alternativeName>
</protein>
<evidence type="ECO:0000259" key="10">
    <source>
        <dbReference type="PROSITE" id="PS51134"/>
    </source>
</evidence>
<dbReference type="GO" id="GO:0005634">
    <property type="term" value="C:nucleus"/>
    <property type="evidence" value="ECO:0007669"/>
    <property type="project" value="TreeGrafter"/>
</dbReference>
<dbReference type="SUPFAM" id="SSF57783">
    <property type="entry name" value="Zinc beta-ribbon"/>
    <property type="match status" value="1"/>
</dbReference>
<dbReference type="AlphaFoldDB" id="A0A6A6UJ99"/>
<evidence type="ECO:0000313" key="11">
    <source>
        <dbReference type="EMBL" id="KAF2671537.1"/>
    </source>
</evidence>
<evidence type="ECO:0000256" key="9">
    <source>
        <dbReference type="PROSITE-ProRule" id="PRU00469"/>
    </source>
</evidence>
<keyword evidence="4" id="KW-0805">Transcription regulation</keyword>
<dbReference type="OrthoDB" id="25790at2759"/>
<dbReference type="EMBL" id="MU004233">
    <property type="protein sequence ID" value="KAF2671537.1"/>
    <property type="molecule type" value="Genomic_DNA"/>
</dbReference>
<dbReference type="Pfam" id="PF08271">
    <property type="entry name" value="Zn_Ribbon_TF"/>
    <property type="match status" value="1"/>
</dbReference>
<comment type="function">
    <text evidence="7">General factor that plays a major role in the activation of eukaryotic genes transcribed by RNA polymerase II.</text>
</comment>
<keyword evidence="9" id="KW-0863">Zinc-finger</keyword>
<comment type="similarity">
    <text evidence="1">Belongs to the TFIIB family.</text>
</comment>
<evidence type="ECO:0000256" key="4">
    <source>
        <dbReference type="ARBA" id="ARBA00023015"/>
    </source>
</evidence>
<dbReference type="Gene3D" id="1.10.472.170">
    <property type="match status" value="1"/>
</dbReference>
<dbReference type="Gene3D" id="1.10.472.10">
    <property type="entry name" value="Cyclin-like"/>
    <property type="match status" value="1"/>
</dbReference>
<dbReference type="InterPro" id="IPR000812">
    <property type="entry name" value="TFIIB"/>
</dbReference>
<evidence type="ECO:0000256" key="1">
    <source>
        <dbReference type="ARBA" id="ARBA00010857"/>
    </source>
</evidence>
<keyword evidence="9" id="KW-0479">Metal-binding</keyword>
<feature type="domain" description="TFIIB-type" evidence="10">
    <location>
        <begin position="28"/>
        <end position="61"/>
    </location>
</feature>
<dbReference type="GO" id="GO:0008270">
    <property type="term" value="F:zinc ion binding"/>
    <property type="evidence" value="ECO:0007669"/>
    <property type="project" value="UniProtKB-KW"/>
</dbReference>
<sequence>MSFELSPGEVAPFPAVEEEAVYQQNLNRKVICKDCQEDPPNLVEEYSSGDLVCGSCGMVLESNIIDNRSEWRSFANDDQGGDDPSRVGQASSLIDIGPQLATKITFDSKSALARDLSRAQGKSNDDKGNKQLIDGFARIDEHAGTMHLNKPIVEKVKQLYKVAWESKQFRTKTNDAIIAGCVFLGCRQMGNTSRTFRDVANFCGVSKKDLGRVFKLLEPFFKKQAKTTKNTAELQGYNNATVMEPRVLCVRNGTHLNLPAWVNIMAGECAGLLSQAGLLAGRSPVSIAAVALFVISAFVGMPKTPKEIGAVVNVSDGTIKGAWKKVYEDRARIIKPEWLNKGKMERLEMKTST</sequence>
<proteinExistence type="inferred from homology"/>
<comment type="subunit">
    <text evidence="8">Associates with TFIID-IIA (DA complex) to form TFIID-IIA-IIB (DAB-complex) which is then recognized by polymerase II.</text>
</comment>
<evidence type="ECO:0000256" key="8">
    <source>
        <dbReference type="ARBA" id="ARBA00066213"/>
    </source>
</evidence>
<gene>
    <name evidence="11" type="ORF">BT63DRAFT_423733</name>
</gene>
<reference evidence="11" key="1">
    <citation type="journal article" date="2020" name="Stud. Mycol.">
        <title>101 Dothideomycetes genomes: a test case for predicting lifestyles and emergence of pathogens.</title>
        <authorList>
            <person name="Haridas S."/>
            <person name="Albert R."/>
            <person name="Binder M."/>
            <person name="Bloem J."/>
            <person name="Labutti K."/>
            <person name="Salamov A."/>
            <person name="Andreopoulos B."/>
            <person name="Baker S."/>
            <person name="Barry K."/>
            <person name="Bills G."/>
            <person name="Bluhm B."/>
            <person name="Cannon C."/>
            <person name="Castanera R."/>
            <person name="Culley D."/>
            <person name="Daum C."/>
            <person name="Ezra D."/>
            <person name="Gonzalez J."/>
            <person name="Henrissat B."/>
            <person name="Kuo A."/>
            <person name="Liang C."/>
            <person name="Lipzen A."/>
            <person name="Lutzoni F."/>
            <person name="Magnuson J."/>
            <person name="Mondo S."/>
            <person name="Nolan M."/>
            <person name="Ohm R."/>
            <person name="Pangilinan J."/>
            <person name="Park H.-J."/>
            <person name="Ramirez L."/>
            <person name="Alfaro M."/>
            <person name="Sun H."/>
            <person name="Tritt A."/>
            <person name="Yoshinaga Y."/>
            <person name="Zwiers L.-H."/>
            <person name="Turgeon B."/>
            <person name="Goodwin S."/>
            <person name="Spatafora J."/>
            <person name="Crous P."/>
            <person name="Grigoriev I."/>
        </authorList>
    </citation>
    <scope>NUCLEOTIDE SEQUENCE</scope>
    <source>
        <strain evidence="11">CBS 115976</strain>
    </source>
</reference>
<evidence type="ECO:0000256" key="5">
    <source>
        <dbReference type="ARBA" id="ARBA00023163"/>
    </source>
</evidence>
<evidence type="ECO:0000256" key="6">
    <source>
        <dbReference type="ARBA" id="ARBA00031706"/>
    </source>
</evidence>
<keyword evidence="3" id="KW-0677">Repeat</keyword>
<evidence type="ECO:0000313" key="12">
    <source>
        <dbReference type="Proteomes" id="UP000799302"/>
    </source>
</evidence>
<dbReference type="PROSITE" id="PS51134">
    <property type="entry name" value="ZF_TFIIB"/>
    <property type="match status" value="1"/>
</dbReference>
<dbReference type="PANTHER" id="PTHR11618:SF13">
    <property type="entry name" value="TRANSCRIPTION INITIATION FACTOR IIB"/>
    <property type="match status" value="1"/>
</dbReference>
<dbReference type="FunFam" id="1.10.472.170:FF:000001">
    <property type="entry name" value="Transcription initiation factor IIB"/>
    <property type="match status" value="1"/>
</dbReference>
<organism evidence="11 12">
    <name type="scientific">Microthyrium microscopicum</name>
    <dbReference type="NCBI Taxonomy" id="703497"/>
    <lineage>
        <taxon>Eukaryota</taxon>
        <taxon>Fungi</taxon>
        <taxon>Dikarya</taxon>
        <taxon>Ascomycota</taxon>
        <taxon>Pezizomycotina</taxon>
        <taxon>Dothideomycetes</taxon>
        <taxon>Dothideomycetes incertae sedis</taxon>
        <taxon>Microthyriales</taxon>
        <taxon>Microthyriaceae</taxon>
        <taxon>Microthyrium</taxon>
    </lineage>
</organism>
<dbReference type="GO" id="GO:0016251">
    <property type="term" value="F:RNA polymerase II general transcription initiation factor activity"/>
    <property type="evidence" value="ECO:0007669"/>
    <property type="project" value="TreeGrafter"/>
</dbReference>
<dbReference type="InterPro" id="IPR013150">
    <property type="entry name" value="TFIIB_cyclin"/>
</dbReference>
<name>A0A6A6UJ99_9PEZI</name>
<evidence type="ECO:0000256" key="3">
    <source>
        <dbReference type="ARBA" id="ARBA00022737"/>
    </source>
</evidence>
<keyword evidence="5" id="KW-0804">Transcription</keyword>
<evidence type="ECO:0000256" key="7">
    <source>
        <dbReference type="ARBA" id="ARBA00056616"/>
    </source>
</evidence>
<dbReference type="Pfam" id="PF00382">
    <property type="entry name" value="TFIIB"/>
    <property type="match status" value="2"/>
</dbReference>
<keyword evidence="9" id="KW-0862">Zinc</keyword>
<accession>A0A6A6UJ99</accession>
<dbReference type="SUPFAM" id="SSF47954">
    <property type="entry name" value="Cyclin-like"/>
    <property type="match status" value="2"/>
</dbReference>
<dbReference type="GO" id="GO:0017025">
    <property type="term" value="F:TBP-class protein binding"/>
    <property type="evidence" value="ECO:0007669"/>
    <property type="project" value="InterPro"/>
</dbReference>
<dbReference type="GO" id="GO:0051123">
    <property type="term" value="P:RNA polymerase II preinitiation complex assembly"/>
    <property type="evidence" value="ECO:0007669"/>
    <property type="project" value="UniProtKB-ARBA"/>
</dbReference>
<dbReference type="Proteomes" id="UP000799302">
    <property type="component" value="Unassembled WGS sequence"/>
</dbReference>
<dbReference type="InterPro" id="IPR013137">
    <property type="entry name" value="Znf_TFIIB"/>
</dbReference>
<dbReference type="PANTHER" id="PTHR11618">
    <property type="entry name" value="TRANSCRIPTION INITIATION FACTOR IIB-RELATED"/>
    <property type="match status" value="1"/>
</dbReference>